<keyword evidence="11" id="KW-0472">Membrane</keyword>
<dbReference type="InterPro" id="IPR003378">
    <property type="entry name" value="Fringe-like_glycosylTrfase"/>
</dbReference>
<dbReference type="InterPro" id="IPR026050">
    <property type="entry name" value="C1GALT1/C1GALT1_chp1"/>
</dbReference>
<keyword evidence="7" id="KW-0812">Transmembrane</keyword>
<dbReference type="Gene3D" id="3.90.550.50">
    <property type="match status" value="1"/>
</dbReference>
<protein>
    <recommendedName>
        <fullName evidence="4">N-acetylgalactosaminide beta-1,3-galactosyltransferase</fullName>
        <ecNumber evidence="4">2.4.1.122</ecNumber>
    </recommendedName>
</protein>
<dbReference type="AlphaFoldDB" id="A0AAD6HER9"/>
<dbReference type="GO" id="GO:0016020">
    <property type="term" value="C:membrane"/>
    <property type="evidence" value="ECO:0007669"/>
    <property type="project" value="UniProtKB-SubCell"/>
</dbReference>
<comment type="subcellular location">
    <subcellularLocation>
        <location evidence="1">Membrane</location>
        <topology evidence="1">Single-pass type II membrane protein</topology>
    </subcellularLocation>
</comment>
<dbReference type="PANTHER" id="PTHR23033">
    <property type="entry name" value="BETA1,3-GALACTOSYLTRANSFERASE"/>
    <property type="match status" value="1"/>
</dbReference>
<evidence type="ECO:0000256" key="6">
    <source>
        <dbReference type="ARBA" id="ARBA00022679"/>
    </source>
</evidence>
<evidence type="ECO:0000256" key="2">
    <source>
        <dbReference type="ARBA" id="ARBA00004922"/>
    </source>
</evidence>
<proteinExistence type="inferred from homology"/>
<keyword evidence="10" id="KW-1133">Transmembrane helix</keyword>
<evidence type="ECO:0000256" key="9">
    <source>
        <dbReference type="ARBA" id="ARBA00022968"/>
    </source>
</evidence>
<keyword evidence="8" id="KW-0547">Nucleotide-binding</keyword>
<evidence type="ECO:0000313" key="14">
    <source>
        <dbReference type="Proteomes" id="UP001215712"/>
    </source>
</evidence>
<name>A0AAD6HER9_9EURO</name>
<evidence type="ECO:0000313" key="13">
    <source>
        <dbReference type="EMBL" id="KAJ5710146.1"/>
    </source>
</evidence>
<sequence>MQTFPARYSRWMPILAGVVLIFLFLHLRRSGFGVYTPQVIIDTKFNSTNIITATNWTSTPTPTNQSEIEIEIEVPTPSCPPLPGIEDVLVILKTGITEAQDKVPVHIRTTLECIPNVLIVSDFEEDITGVRTHDVFRNTSASVRQNPDFALYNRARKSGRAGLTEQDLVKVANSASGMSDNPGWKLDKWKFLPMVVEARNYHSDAKWFVFLEADTFPIWPNMLGWLEHYDSNLKWYLGNQMQIGPSIFAHGGSGFVLSNPAIHAVADEYMNPDRMGYWHAETERHWAGDCILGMALAAIDIPLTWSWPHVTGQSVWEQDAVNDERGKRQWCYPPFTFHHMVPGDIEQMYDFVKEWFASEPGPYMLYSDVFQGFIRPKLADRIENWDNLAPEELKKEGEEPSKWTLYECAEECAKKPRCLQYRVDEAGTCKTSEWALRGKSSPGVMAGTLMWRVDSRIETLGVCPEPKWILPTR</sequence>
<dbReference type="GO" id="GO:0016263">
    <property type="term" value="F:glycoprotein-N-acetylgalactosamine 3-beta-galactosyltransferase activity"/>
    <property type="evidence" value="ECO:0007669"/>
    <property type="project" value="UniProtKB-EC"/>
</dbReference>
<keyword evidence="6" id="KW-0808">Transferase</keyword>
<organism evidence="13 14">
    <name type="scientific">Penicillium malachiteum</name>
    <dbReference type="NCBI Taxonomy" id="1324776"/>
    <lineage>
        <taxon>Eukaryota</taxon>
        <taxon>Fungi</taxon>
        <taxon>Dikarya</taxon>
        <taxon>Ascomycota</taxon>
        <taxon>Pezizomycotina</taxon>
        <taxon>Eurotiomycetes</taxon>
        <taxon>Eurotiomycetidae</taxon>
        <taxon>Eurotiales</taxon>
        <taxon>Aspergillaceae</taxon>
        <taxon>Penicillium</taxon>
    </lineage>
</organism>
<dbReference type="EC" id="2.4.1.122" evidence="4"/>
<evidence type="ECO:0000256" key="4">
    <source>
        <dbReference type="ARBA" id="ARBA00012557"/>
    </source>
</evidence>
<comment type="caution">
    <text evidence="13">The sequence shown here is derived from an EMBL/GenBank/DDBJ whole genome shotgun (WGS) entry which is preliminary data.</text>
</comment>
<evidence type="ECO:0000256" key="1">
    <source>
        <dbReference type="ARBA" id="ARBA00004606"/>
    </source>
</evidence>
<evidence type="ECO:0000259" key="12">
    <source>
        <dbReference type="Pfam" id="PF02434"/>
    </source>
</evidence>
<evidence type="ECO:0000256" key="5">
    <source>
        <dbReference type="ARBA" id="ARBA00022676"/>
    </source>
</evidence>
<evidence type="ECO:0000256" key="10">
    <source>
        <dbReference type="ARBA" id="ARBA00022989"/>
    </source>
</evidence>
<accession>A0AAD6HER9</accession>
<evidence type="ECO:0000256" key="11">
    <source>
        <dbReference type="ARBA" id="ARBA00023136"/>
    </source>
</evidence>
<evidence type="ECO:0000256" key="7">
    <source>
        <dbReference type="ARBA" id="ARBA00022692"/>
    </source>
</evidence>
<keyword evidence="9" id="KW-0735">Signal-anchor</keyword>
<reference evidence="13" key="2">
    <citation type="submission" date="2023-01" db="EMBL/GenBank/DDBJ databases">
        <authorList>
            <person name="Petersen C."/>
        </authorList>
    </citation>
    <scope>NUCLEOTIDE SEQUENCE</scope>
    <source>
        <strain evidence="13">IBT 17514</strain>
    </source>
</reference>
<keyword evidence="14" id="KW-1185">Reference proteome</keyword>
<dbReference type="EMBL" id="JAQJAN010000017">
    <property type="protein sequence ID" value="KAJ5710146.1"/>
    <property type="molecule type" value="Genomic_DNA"/>
</dbReference>
<gene>
    <name evidence="13" type="ORF">N7493_009738</name>
</gene>
<comment type="pathway">
    <text evidence="2">Protein modification; protein glycosylation.</text>
</comment>
<reference evidence="13" key="1">
    <citation type="journal article" date="2023" name="IMA Fungus">
        <title>Comparative genomic study of the Penicillium genus elucidates a diverse pangenome and 15 lateral gene transfer events.</title>
        <authorList>
            <person name="Petersen C."/>
            <person name="Sorensen T."/>
            <person name="Nielsen M.R."/>
            <person name="Sondergaard T.E."/>
            <person name="Sorensen J.L."/>
            <person name="Fitzpatrick D.A."/>
            <person name="Frisvad J.C."/>
            <person name="Nielsen K.L."/>
        </authorList>
    </citation>
    <scope>NUCLEOTIDE SEQUENCE</scope>
    <source>
        <strain evidence="13">IBT 17514</strain>
    </source>
</reference>
<evidence type="ECO:0000256" key="3">
    <source>
        <dbReference type="ARBA" id="ARBA00006462"/>
    </source>
</evidence>
<keyword evidence="5" id="KW-0328">Glycosyltransferase</keyword>
<evidence type="ECO:0000256" key="8">
    <source>
        <dbReference type="ARBA" id="ARBA00022741"/>
    </source>
</evidence>
<dbReference type="Proteomes" id="UP001215712">
    <property type="component" value="Unassembled WGS sequence"/>
</dbReference>
<dbReference type="Pfam" id="PF02434">
    <property type="entry name" value="Fringe"/>
    <property type="match status" value="1"/>
</dbReference>
<dbReference type="PANTHER" id="PTHR23033:SF47">
    <property type="entry name" value="APPLE DOMAIN-CONTAINING PROTEIN-RELATED"/>
    <property type="match status" value="1"/>
</dbReference>
<comment type="similarity">
    <text evidence="3">Belongs to the glycosyltransferase 31 family. Beta3-Gal-T subfamily.</text>
</comment>
<feature type="domain" description="Fringe-like glycosyltransferase" evidence="12">
    <location>
        <begin position="198"/>
        <end position="305"/>
    </location>
</feature>
<dbReference type="GO" id="GO:0000166">
    <property type="term" value="F:nucleotide binding"/>
    <property type="evidence" value="ECO:0007669"/>
    <property type="project" value="UniProtKB-KW"/>
</dbReference>